<feature type="transmembrane region" description="Helical" evidence="6">
    <location>
        <begin position="42"/>
        <end position="62"/>
    </location>
</feature>
<dbReference type="STRING" id="1503925.TH53_22495"/>
<organism evidence="8 9">
    <name type="scientific">Pedobacter lusitanus</name>
    <dbReference type="NCBI Taxonomy" id="1503925"/>
    <lineage>
        <taxon>Bacteria</taxon>
        <taxon>Pseudomonadati</taxon>
        <taxon>Bacteroidota</taxon>
        <taxon>Sphingobacteriia</taxon>
        <taxon>Sphingobacteriales</taxon>
        <taxon>Sphingobacteriaceae</taxon>
        <taxon>Pedobacter</taxon>
    </lineage>
</organism>
<evidence type="ECO:0000259" key="7">
    <source>
        <dbReference type="Pfam" id="PF00892"/>
    </source>
</evidence>
<dbReference type="OrthoDB" id="9812547at2"/>
<evidence type="ECO:0000313" key="8">
    <source>
        <dbReference type="EMBL" id="KIO75109.1"/>
    </source>
</evidence>
<protein>
    <submittedName>
        <fullName evidence="8">Membrane protein</fullName>
    </submittedName>
</protein>
<keyword evidence="4 6" id="KW-1133">Transmembrane helix</keyword>
<evidence type="ECO:0000256" key="5">
    <source>
        <dbReference type="ARBA" id="ARBA00023136"/>
    </source>
</evidence>
<dbReference type="InterPro" id="IPR050638">
    <property type="entry name" value="AA-Vitamin_Transporters"/>
</dbReference>
<proteinExistence type="inferred from homology"/>
<dbReference type="InterPro" id="IPR037185">
    <property type="entry name" value="EmrE-like"/>
</dbReference>
<dbReference type="Gene3D" id="1.10.3730.20">
    <property type="match status" value="1"/>
</dbReference>
<feature type="transmembrane region" description="Helical" evidence="6">
    <location>
        <begin position="74"/>
        <end position="94"/>
    </location>
</feature>
<dbReference type="PANTHER" id="PTHR32322">
    <property type="entry name" value="INNER MEMBRANE TRANSPORTER"/>
    <property type="match status" value="1"/>
</dbReference>
<feature type="transmembrane region" description="Helical" evidence="6">
    <location>
        <begin position="264"/>
        <end position="280"/>
    </location>
</feature>
<feature type="transmembrane region" description="Helical" evidence="6">
    <location>
        <begin position="162"/>
        <end position="182"/>
    </location>
</feature>
<feature type="transmembrane region" description="Helical" evidence="6">
    <location>
        <begin position="129"/>
        <end position="147"/>
    </location>
</feature>
<dbReference type="GO" id="GO:0016020">
    <property type="term" value="C:membrane"/>
    <property type="evidence" value="ECO:0007669"/>
    <property type="project" value="UniProtKB-SubCell"/>
</dbReference>
<comment type="subcellular location">
    <subcellularLocation>
        <location evidence="1">Membrane</location>
        <topology evidence="1">Multi-pass membrane protein</topology>
    </subcellularLocation>
</comment>
<evidence type="ECO:0000256" key="3">
    <source>
        <dbReference type="ARBA" id="ARBA00022692"/>
    </source>
</evidence>
<dbReference type="RefSeq" id="WP_041885855.1">
    <property type="nucleotide sequence ID" value="NZ_CP157278.1"/>
</dbReference>
<feature type="domain" description="EamA" evidence="7">
    <location>
        <begin position="164"/>
        <end position="302"/>
    </location>
</feature>
<evidence type="ECO:0000256" key="2">
    <source>
        <dbReference type="ARBA" id="ARBA00007362"/>
    </source>
</evidence>
<keyword evidence="5 6" id="KW-0472">Membrane</keyword>
<dbReference type="Pfam" id="PF00892">
    <property type="entry name" value="EamA"/>
    <property type="match status" value="2"/>
</dbReference>
<keyword evidence="3 6" id="KW-0812">Transmembrane</keyword>
<dbReference type="Proteomes" id="UP000032049">
    <property type="component" value="Unassembled WGS sequence"/>
</dbReference>
<evidence type="ECO:0000256" key="1">
    <source>
        <dbReference type="ARBA" id="ARBA00004141"/>
    </source>
</evidence>
<evidence type="ECO:0000313" key="9">
    <source>
        <dbReference type="Proteomes" id="UP000032049"/>
    </source>
</evidence>
<sequence length="327" mass="35861">MEHMTQKKAAALLVVIAFATVYIVWGSTYFFIQMALKSFPPMLMGAFRFTVAGILLLAWCAYKGDKIWVKRDIINSGISGLLLLFVATGIVIWVEQILPSAMVAILVSVAPIWVVIFDRANWKVNFKSTSTLTGLLTGFAGVVLLFGEQAGKALSGHPDLTMLSAMALLLLAPVSWSLGALFSKRKTSESPARMNIAWQMIIAGIAFIPAGFFHNEYNSFHFSQVSGASWFAIAYLIFFGSIIAFSAYIWLLKVRPVTQVSTHSYVNPVVAVILGVLFAGEHISLVQIGGLAVILISVLLINLVKYRKPAMKKQPDKPVILKYRISA</sequence>
<feature type="domain" description="EamA" evidence="7">
    <location>
        <begin position="15"/>
        <end position="146"/>
    </location>
</feature>
<dbReference type="SUPFAM" id="SSF103481">
    <property type="entry name" value="Multidrug resistance efflux transporter EmrE"/>
    <property type="match status" value="2"/>
</dbReference>
<dbReference type="EMBL" id="JXRA01000114">
    <property type="protein sequence ID" value="KIO75109.1"/>
    <property type="molecule type" value="Genomic_DNA"/>
</dbReference>
<feature type="transmembrane region" description="Helical" evidence="6">
    <location>
        <begin position="232"/>
        <end position="252"/>
    </location>
</feature>
<comment type="similarity">
    <text evidence="2">Belongs to the EamA transporter family.</text>
</comment>
<evidence type="ECO:0000256" key="4">
    <source>
        <dbReference type="ARBA" id="ARBA00022989"/>
    </source>
</evidence>
<evidence type="ECO:0000256" key="6">
    <source>
        <dbReference type="SAM" id="Phobius"/>
    </source>
</evidence>
<dbReference type="InterPro" id="IPR000620">
    <property type="entry name" value="EamA_dom"/>
</dbReference>
<dbReference type="AlphaFoldDB" id="A0A0D0FRK4"/>
<comment type="caution">
    <text evidence="8">The sequence shown here is derived from an EMBL/GenBank/DDBJ whole genome shotgun (WGS) entry which is preliminary data.</text>
</comment>
<reference evidence="8 9" key="1">
    <citation type="submission" date="2015-01" db="EMBL/GenBank/DDBJ databases">
        <title>Draft genome sequence of Pedobacter sp. NL19 isolated from sludge of an effluent treatment pond in an abandoned uranium mine.</title>
        <authorList>
            <person name="Santos T."/>
            <person name="Caetano T."/>
            <person name="Covas C."/>
            <person name="Cruz A."/>
            <person name="Mendo S."/>
        </authorList>
    </citation>
    <scope>NUCLEOTIDE SEQUENCE [LARGE SCALE GENOMIC DNA]</scope>
    <source>
        <strain evidence="8 9">NL19</strain>
    </source>
</reference>
<feature type="transmembrane region" description="Helical" evidence="6">
    <location>
        <begin position="286"/>
        <end position="304"/>
    </location>
</feature>
<accession>A0A0D0FRK4</accession>
<keyword evidence="9" id="KW-1185">Reference proteome</keyword>
<feature type="transmembrane region" description="Helical" evidence="6">
    <location>
        <begin position="194"/>
        <end position="212"/>
    </location>
</feature>
<dbReference type="PANTHER" id="PTHR32322:SF2">
    <property type="entry name" value="EAMA DOMAIN-CONTAINING PROTEIN"/>
    <property type="match status" value="1"/>
</dbReference>
<gene>
    <name evidence="8" type="ORF">TH53_22495</name>
</gene>
<feature type="transmembrane region" description="Helical" evidence="6">
    <location>
        <begin position="100"/>
        <end position="117"/>
    </location>
</feature>
<feature type="transmembrane region" description="Helical" evidence="6">
    <location>
        <begin position="12"/>
        <end position="36"/>
    </location>
</feature>
<name>A0A0D0FRK4_9SPHI</name>